<evidence type="ECO:0000256" key="2">
    <source>
        <dbReference type="SAM" id="Phobius"/>
    </source>
</evidence>
<dbReference type="SUPFAM" id="SSF53474">
    <property type="entry name" value="alpha/beta-Hydrolases"/>
    <property type="match status" value="1"/>
</dbReference>
<accession>W3X343</accession>
<dbReference type="OrthoDB" id="408631at2759"/>
<keyword evidence="2" id="KW-0472">Membrane</keyword>
<dbReference type="eggNOG" id="ENOG502RDZA">
    <property type="taxonomic scope" value="Eukaryota"/>
</dbReference>
<dbReference type="HOGENOM" id="CLU_047269_1_0_1"/>
<dbReference type="InterPro" id="IPR050300">
    <property type="entry name" value="GDXG_lipolytic_enzyme"/>
</dbReference>
<keyword evidence="1" id="KW-0378">Hydrolase</keyword>
<name>W3X343_PESFW</name>
<dbReference type="KEGG" id="pfy:PFICI_08029"/>
<gene>
    <name evidence="4" type="ORF">PFICI_08029</name>
</gene>
<dbReference type="EMBL" id="KI912113">
    <property type="protein sequence ID" value="ETS80500.1"/>
    <property type="molecule type" value="Genomic_DNA"/>
</dbReference>
<keyword evidence="2" id="KW-0812">Transmembrane</keyword>
<dbReference type="InterPro" id="IPR029058">
    <property type="entry name" value="AB_hydrolase_fold"/>
</dbReference>
<dbReference type="Proteomes" id="UP000030651">
    <property type="component" value="Unassembled WGS sequence"/>
</dbReference>
<dbReference type="Gene3D" id="3.40.50.1820">
    <property type="entry name" value="alpha/beta hydrolase"/>
    <property type="match status" value="1"/>
</dbReference>
<keyword evidence="2" id="KW-1133">Transmembrane helix</keyword>
<dbReference type="GO" id="GO:0016787">
    <property type="term" value="F:hydrolase activity"/>
    <property type="evidence" value="ECO:0007669"/>
    <property type="project" value="UniProtKB-KW"/>
</dbReference>
<dbReference type="PANTHER" id="PTHR48081:SF2">
    <property type="entry name" value="ALPHA_BETA-HYDROLASE"/>
    <property type="match status" value="1"/>
</dbReference>
<sequence>MILGPISYLDCLVFCILLAPQLLIHVGLFGTVATALQCLPFLLFRLPYGFLRDRLVVPHAQRSPFVQVASPFEDFVIRCVRYAFANVSPRVGRVFFSKAVALPFMRFRMLRHGIVRKPVHWHEHVDKRFKGVWLIKDPLKKPDVCIYYAHGGGFSMGSSYFYLEYLLAWLSMMGESGFDNPAVFALEYTLVPDGTFPKQLHEAIAGYDHVVSTVGDASKICISGDSAGATVQMSLLLHIANREYDQSKMNESGSWQLPKPGMAAFISPWVTLISERHQNTASDYLDSGNLHQYAREYVGKHARADDPMISPGNCRDVSWWKRACPKGGMYFAYGAEEVFAPEIESLVEFLKKNKVPVSSKGEPGGIHAWPVAALFLASSTEERQKGLKSVVQCVRDSLPT</sequence>
<keyword evidence="5" id="KW-1185">Reference proteome</keyword>
<feature type="domain" description="Alpha/beta hydrolase fold-3" evidence="3">
    <location>
        <begin position="147"/>
        <end position="369"/>
    </location>
</feature>
<dbReference type="RefSeq" id="XP_007834801.1">
    <property type="nucleotide sequence ID" value="XM_007836610.1"/>
</dbReference>
<dbReference type="InterPro" id="IPR013094">
    <property type="entry name" value="AB_hydrolase_3"/>
</dbReference>
<organism evidence="4 5">
    <name type="scientific">Pestalotiopsis fici (strain W106-1 / CGMCC3.15140)</name>
    <dbReference type="NCBI Taxonomy" id="1229662"/>
    <lineage>
        <taxon>Eukaryota</taxon>
        <taxon>Fungi</taxon>
        <taxon>Dikarya</taxon>
        <taxon>Ascomycota</taxon>
        <taxon>Pezizomycotina</taxon>
        <taxon>Sordariomycetes</taxon>
        <taxon>Xylariomycetidae</taxon>
        <taxon>Amphisphaeriales</taxon>
        <taxon>Sporocadaceae</taxon>
        <taxon>Pestalotiopsis</taxon>
    </lineage>
</organism>
<protein>
    <recommendedName>
        <fullName evidence="3">Alpha/beta hydrolase fold-3 domain-containing protein</fullName>
    </recommendedName>
</protein>
<feature type="transmembrane region" description="Helical" evidence="2">
    <location>
        <begin position="22"/>
        <end position="44"/>
    </location>
</feature>
<reference evidence="5" key="1">
    <citation type="journal article" date="2015" name="BMC Genomics">
        <title>Genomic and transcriptomic analysis of the endophytic fungus Pestalotiopsis fici reveals its lifestyle and high potential for synthesis of natural products.</title>
        <authorList>
            <person name="Wang X."/>
            <person name="Zhang X."/>
            <person name="Liu L."/>
            <person name="Xiang M."/>
            <person name="Wang W."/>
            <person name="Sun X."/>
            <person name="Che Y."/>
            <person name="Guo L."/>
            <person name="Liu G."/>
            <person name="Guo L."/>
            <person name="Wang C."/>
            <person name="Yin W.B."/>
            <person name="Stadler M."/>
            <person name="Zhang X."/>
            <person name="Liu X."/>
        </authorList>
    </citation>
    <scope>NUCLEOTIDE SEQUENCE [LARGE SCALE GENOMIC DNA]</scope>
    <source>
        <strain evidence="5">W106-1 / CGMCC3.15140</strain>
    </source>
</reference>
<dbReference type="OMA" id="YLEFLMA"/>
<dbReference type="PANTHER" id="PTHR48081">
    <property type="entry name" value="AB HYDROLASE SUPERFAMILY PROTEIN C4A8.06C"/>
    <property type="match status" value="1"/>
</dbReference>
<evidence type="ECO:0000313" key="4">
    <source>
        <dbReference type="EMBL" id="ETS80500.1"/>
    </source>
</evidence>
<proteinExistence type="predicted"/>
<dbReference type="AlphaFoldDB" id="W3X343"/>
<evidence type="ECO:0000256" key="1">
    <source>
        <dbReference type="ARBA" id="ARBA00022801"/>
    </source>
</evidence>
<dbReference type="Pfam" id="PF07859">
    <property type="entry name" value="Abhydrolase_3"/>
    <property type="match status" value="1"/>
</dbReference>
<evidence type="ECO:0000259" key="3">
    <source>
        <dbReference type="Pfam" id="PF07859"/>
    </source>
</evidence>
<evidence type="ECO:0000313" key="5">
    <source>
        <dbReference type="Proteomes" id="UP000030651"/>
    </source>
</evidence>
<dbReference type="GeneID" id="19273042"/>
<dbReference type="InParanoid" id="W3X343"/>